<sequence length="116" mass="12507">MTVTRSEPWRELGAEPHVDTPAVTCWVESIPRGETRPFHTHDTPWLTVVVSGGRAQVLTPGGGEPEEVELVTGTVKYNALPPSGRVRHALRNTGETDLLVVAVQLDLLPPGGPDRA</sequence>
<dbReference type="Proteomes" id="UP001183388">
    <property type="component" value="Unassembled WGS sequence"/>
</dbReference>
<keyword evidence="2" id="KW-1185">Reference proteome</keyword>
<organism evidence="1 2">
    <name type="scientific">Streptomyces boetiae</name>
    <dbReference type="NCBI Taxonomy" id="3075541"/>
    <lineage>
        <taxon>Bacteria</taxon>
        <taxon>Bacillati</taxon>
        <taxon>Actinomycetota</taxon>
        <taxon>Actinomycetes</taxon>
        <taxon>Kitasatosporales</taxon>
        <taxon>Streptomycetaceae</taxon>
        <taxon>Streptomyces</taxon>
    </lineage>
</organism>
<protein>
    <recommendedName>
        <fullName evidence="3">Cupin</fullName>
    </recommendedName>
</protein>
<evidence type="ECO:0000313" key="1">
    <source>
        <dbReference type="EMBL" id="MDT0309592.1"/>
    </source>
</evidence>
<dbReference type="InterPro" id="IPR014710">
    <property type="entry name" value="RmlC-like_jellyroll"/>
</dbReference>
<name>A0ABU2LE92_9ACTN</name>
<comment type="caution">
    <text evidence="1">The sequence shown here is derived from an EMBL/GenBank/DDBJ whole genome shotgun (WGS) entry which is preliminary data.</text>
</comment>
<accession>A0ABU2LE92</accession>
<reference evidence="2" key="1">
    <citation type="submission" date="2023-07" db="EMBL/GenBank/DDBJ databases">
        <title>30 novel species of actinomycetes from the DSMZ collection.</title>
        <authorList>
            <person name="Nouioui I."/>
        </authorList>
    </citation>
    <scope>NUCLEOTIDE SEQUENCE [LARGE SCALE GENOMIC DNA]</scope>
    <source>
        <strain evidence="2">DSM 44917</strain>
    </source>
</reference>
<dbReference type="InterPro" id="IPR011051">
    <property type="entry name" value="RmlC_Cupin_sf"/>
</dbReference>
<gene>
    <name evidence="1" type="ORF">RM780_21905</name>
</gene>
<dbReference type="EMBL" id="JAVREN010000041">
    <property type="protein sequence ID" value="MDT0309592.1"/>
    <property type="molecule type" value="Genomic_DNA"/>
</dbReference>
<dbReference type="RefSeq" id="WP_311632558.1">
    <property type="nucleotide sequence ID" value="NZ_JAVREN010000041.1"/>
</dbReference>
<dbReference type="SUPFAM" id="SSF51182">
    <property type="entry name" value="RmlC-like cupins"/>
    <property type="match status" value="1"/>
</dbReference>
<proteinExistence type="predicted"/>
<evidence type="ECO:0008006" key="3">
    <source>
        <dbReference type="Google" id="ProtNLM"/>
    </source>
</evidence>
<evidence type="ECO:0000313" key="2">
    <source>
        <dbReference type="Proteomes" id="UP001183388"/>
    </source>
</evidence>
<dbReference type="Gene3D" id="2.60.120.10">
    <property type="entry name" value="Jelly Rolls"/>
    <property type="match status" value="1"/>
</dbReference>